<accession>G3JH25</accession>
<gene>
    <name evidence="3" type="ORF">CCM_05739</name>
</gene>
<evidence type="ECO:0000313" key="4">
    <source>
        <dbReference type="Proteomes" id="UP000001610"/>
    </source>
</evidence>
<dbReference type="InParanoid" id="G3JH25"/>
<evidence type="ECO:0000313" key="3">
    <source>
        <dbReference type="EMBL" id="EGX91581.1"/>
    </source>
</evidence>
<feature type="compositionally biased region" description="Gly residues" evidence="1">
    <location>
        <begin position="1"/>
        <end position="10"/>
    </location>
</feature>
<dbReference type="Proteomes" id="UP000001610">
    <property type="component" value="Unassembled WGS sequence"/>
</dbReference>
<proteinExistence type="predicted"/>
<feature type="region of interest" description="Disordered" evidence="1">
    <location>
        <begin position="1"/>
        <end position="24"/>
    </location>
</feature>
<dbReference type="STRING" id="983644.G3JH25"/>
<dbReference type="PANTHER" id="PTHR38795:SF1">
    <property type="entry name" value="DUF6604 DOMAIN-CONTAINING PROTEIN"/>
    <property type="match status" value="1"/>
</dbReference>
<dbReference type="eggNOG" id="ENOG502RZSK">
    <property type="taxonomic scope" value="Eukaryota"/>
</dbReference>
<feature type="domain" description="DUF6604" evidence="2">
    <location>
        <begin position="102"/>
        <end position="182"/>
    </location>
</feature>
<dbReference type="EMBL" id="JH126402">
    <property type="protein sequence ID" value="EGX91581.1"/>
    <property type="molecule type" value="Genomic_DNA"/>
</dbReference>
<dbReference type="AlphaFoldDB" id="G3JH25"/>
<dbReference type="KEGG" id="cmt:CCM_05739"/>
<dbReference type="RefSeq" id="XP_006670946.1">
    <property type="nucleotide sequence ID" value="XM_006670883.1"/>
</dbReference>
<protein>
    <recommendedName>
        <fullName evidence="2">DUF6604 domain-containing protein</fullName>
    </recommendedName>
</protein>
<dbReference type="PANTHER" id="PTHR38795">
    <property type="entry name" value="DUF6604 DOMAIN-CONTAINING PROTEIN"/>
    <property type="match status" value="1"/>
</dbReference>
<evidence type="ECO:0000259" key="2">
    <source>
        <dbReference type="Pfam" id="PF20253"/>
    </source>
</evidence>
<name>G3JH25_CORMM</name>
<dbReference type="VEuPathDB" id="FungiDB:CCM_05739"/>
<evidence type="ECO:0000256" key="1">
    <source>
        <dbReference type="SAM" id="MobiDB-lite"/>
    </source>
</evidence>
<dbReference type="Pfam" id="PF20253">
    <property type="entry name" value="DUF6604"/>
    <property type="match status" value="2"/>
</dbReference>
<feature type="domain" description="DUF6604" evidence="2">
    <location>
        <begin position="6"/>
        <end position="96"/>
    </location>
</feature>
<reference evidence="3 4" key="1">
    <citation type="journal article" date="2011" name="Genome Biol.">
        <title>Genome sequence of the insect pathogenic fungus Cordyceps militaris, a valued traditional Chinese medicine.</title>
        <authorList>
            <person name="Zheng P."/>
            <person name="Xia Y."/>
            <person name="Xiao G."/>
            <person name="Xiong C."/>
            <person name="Hu X."/>
            <person name="Zhang S."/>
            <person name="Zheng H."/>
            <person name="Huang Y."/>
            <person name="Zhou Y."/>
            <person name="Wang S."/>
            <person name="Zhao G.P."/>
            <person name="Liu X."/>
            <person name="St Leger R.J."/>
            <person name="Wang C."/>
        </authorList>
    </citation>
    <scope>NUCLEOTIDE SEQUENCE [LARGE SCALE GENOMIC DNA]</scope>
    <source>
        <strain evidence="3 4">CM01</strain>
    </source>
</reference>
<dbReference type="GeneID" id="18167757"/>
<dbReference type="HOGENOM" id="CLU_839422_0_0_1"/>
<organism evidence="3 4">
    <name type="scientific">Cordyceps militaris (strain CM01)</name>
    <name type="common">Caterpillar fungus</name>
    <dbReference type="NCBI Taxonomy" id="983644"/>
    <lineage>
        <taxon>Eukaryota</taxon>
        <taxon>Fungi</taxon>
        <taxon>Dikarya</taxon>
        <taxon>Ascomycota</taxon>
        <taxon>Pezizomycotina</taxon>
        <taxon>Sordariomycetes</taxon>
        <taxon>Hypocreomycetidae</taxon>
        <taxon>Hypocreales</taxon>
        <taxon>Cordycipitaceae</taxon>
        <taxon>Cordyceps</taxon>
    </lineage>
</organism>
<dbReference type="InterPro" id="IPR046539">
    <property type="entry name" value="DUF6604"/>
</dbReference>
<dbReference type="OrthoDB" id="5238236at2759"/>
<sequence length="331" mass="36541">MLEAITGGGRLKGKARKQAKLAPSEPATALPTKYVIRIRGFTVLARYILEKTIAVPLLFQSTLNRAISARAGFGAKLTEHGSGPDLAADAKHENFVCAETYDTLPNRFAGLDIYQPSAAFLAAPDIQRPTKPDADPVDYVAEISTSLEDTITTLWMLMDDMNTARAFLQSIWKNASNSTVLLTADEVQRIIELCAYETSTDEETGQTLLCQIEDEKKVREKKKLRHEFESGSKLSKSGRGEPRVSFSVMMDLLVNALQAETVEFPFPYVMMHRRCWQLFRHACETEDHVANLGPLKAAAQAVNEIQDSGFDRAIVEDVLKGVMSIGVGTID</sequence>
<keyword evidence="4" id="KW-1185">Reference proteome</keyword>